<organism evidence="2 3">
    <name type="scientific">Humicola insolens</name>
    <name type="common">Soft-rot fungus</name>
    <dbReference type="NCBI Taxonomy" id="85995"/>
    <lineage>
        <taxon>Eukaryota</taxon>
        <taxon>Fungi</taxon>
        <taxon>Dikarya</taxon>
        <taxon>Ascomycota</taxon>
        <taxon>Pezizomycotina</taxon>
        <taxon>Sordariomycetes</taxon>
        <taxon>Sordariomycetidae</taxon>
        <taxon>Sordariales</taxon>
        <taxon>Chaetomiaceae</taxon>
        <taxon>Mycothermus</taxon>
    </lineage>
</organism>
<feature type="compositionally biased region" description="Low complexity" evidence="1">
    <location>
        <begin position="190"/>
        <end position="202"/>
    </location>
</feature>
<feature type="region of interest" description="Disordered" evidence="1">
    <location>
        <begin position="49"/>
        <end position="86"/>
    </location>
</feature>
<feature type="region of interest" description="Disordered" evidence="1">
    <location>
        <begin position="1"/>
        <end position="30"/>
    </location>
</feature>
<dbReference type="EMBL" id="JAZGSY010000306">
    <property type="protein sequence ID" value="KAL1837324.1"/>
    <property type="molecule type" value="Genomic_DNA"/>
</dbReference>
<dbReference type="Proteomes" id="UP001583172">
    <property type="component" value="Unassembled WGS sequence"/>
</dbReference>
<proteinExistence type="predicted"/>
<protein>
    <submittedName>
        <fullName evidence="2">Uncharacterized protein</fullName>
    </submittedName>
</protein>
<feature type="region of interest" description="Disordered" evidence="1">
    <location>
        <begin position="223"/>
        <end position="242"/>
    </location>
</feature>
<feature type="compositionally biased region" description="Low complexity" evidence="1">
    <location>
        <begin position="225"/>
        <end position="242"/>
    </location>
</feature>
<evidence type="ECO:0000313" key="2">
    <source>
        <dbReference type="EMBL" id="KAL1837324.1"/>
    </source>
</evidence>
<reference evidence="2 3" key="1">
    <citation type="journal article" date="2024" name="Commun. Biol.">
        <title>Comparative genomic analysis of thermophilic fungi reveals convergent evolutionary adaptations and gene losses.</title>
        <authorList>
            <person name="Steindorff A.S."/>
            <person name="Aguilar-Pontes M.V."/>
            <person name="Robinson A.J."/>
            <person name="Andreopoulos B."/>
            <person name="LaButti K."/>
            <person name="Kuo A."/>
            <person name="Mondo S."/>
            <person name="Riley R."/>
            <person name="Otillar R."/>
            <person name="Haridas S."/>
            <person name="Lipzen A."/>
            <person name="Grimwood J."/>
            <person name="Schmutz J."/>
            <person name="Clum A."/>
            <person name="Reid I.D."/>
            <person name="Moisan M.C."/>
            <person name="Butler G."/>
            <person name="Nguyen T.T.M."/>
            <person name="Dewar K."/>
            <person name="Conant G."/>
            <person name="Drula E."/>
            <person name="Henrissat B."/>
            <person name="Hansel C."/>
            <person name="Singer S."/>
            <person name="Hutchinson M.I."/>
            <person name="de Vries R.P."/>
            <person name="Natvig D.O."/>
            <person name="Powell A.J."/>
            <person name="Tsang A."/>
            <person name="Grigoriev I.V."/>
        </authorList>
    </citation>
    <scope>NUCLEOTIDE SEQUENCE [LARGE SCALE GENOMIC DNA]</scope>
    <source>
        <strain evidence="2 3">CBS 620.91</strain>
    </source>
</reference>
<feature type="region of interest" description="Disordered" evidence="1">
    <location>
        <begin position="131"/>
        <end position="212"/>
    </location>
</feature>
<evidence type="ECO:0000313" key="3">
    <source>
        <dbReference type="Proteomes" id="UP001583172"/>
    </source>
</evidence>
<feature type="compositionally biased region" description="Low complexity" evidence="1">
    <location>
        <begin position="147"/>
        <end position="176"/>
    </location>
</feature>
<keyword evidence="3" id="KW-1185">Reference proteome</keyword>
<accession>A0ABR3V6E0</accession>
<name>A0ABR3V6E0_HUMIN</name>
<sequence>MSYPEPPHYSNGVDLGLSPEPYNAYPRTSHEYAPPPPMAYAGEAPYMYSSHSNSGRASPGMYPDDGEASASSSNMGSPLSAHGQMPATTISDWSSVAAPHGGLGVSPGIVDQSDYFPGDYSLAPPMDHYSPSYEFPAPSKGPGFVGESSQIPRSSSLQSSSIPVSSSSPRPSSGSGRESGHAHAHCGPVSSTSSRESRSTTTVPPKSSCPGLALDTRLARQQPLAATTTSVSSSTVSSGSSSSFSSVAAAPLAMTPPTSAAASPSSLAAWGSPPGSRFVSPFFSQSSGHFVPPLQSCWFFLLFCSRGELRRLA</sequence>
<evidence type="ECO:0000256" key="1">
    <source>
        <dbReference type="SAM" id="MobiDB-lite"/>
    </source>
</evidence>
<gene>
    <name evidence="2" type="ORF">VTJ49DRAFT_3983</name>
</gene>
<comment type="caution">
    <text evidence="2">The sequence shown here is derived from an EMBL/GenBank/DDBJ whole genome shotgun (WGS) entry which is preliminary data.</text>
</comment>